<sequence>MIFLFILCLDFSMGLRCYCSPCHEKDFNNTCLAPPNSMCFAVIRMVNENGERIHELAYGCLPGFEGGTTMQCQISLVPHSTPTAIECCDDRDRCNEETVPSQYTGPQNMTQVALLLSLVVCFAVLVITATIFYLRFRKRDQDRENMLQDIEKKGILIPHDETLSDMIDQSSGSGSGLPLLVQRTIAKQIQLVKSIGKGRYGEVYKAKWRGENVAVKIFLTTEEASWFRETELYQTVLLRHDNILGFIAADIKGTGSWTQLFLITDYHDNGSLYDYLTENTLDCHDMLLMSHSIACGLSHLHNEIFGTRGKPAIAHRDIKTKNILVKRDGSCCIADLGLAVKYVSETNEVDVATNTRQGTKRYMPPEVLDESINVYSFDAYRQGDMYSFGLCVWELAKRTIIGGVVEEQVIPYQDLVPSDPSFEDMKVVVCDNKQRPDISERWMQDDIMKVVTKVMTECWSGNPAGRLTSLRVKKTLAKLEEILQATEKIERLKAIQP</sequence>
<evidence type="ECO:0000256" key="16">
    <source>
        <dbReference type="ARBA" id="ARBA00023136"/>
    </source>
</evidence>
<proteinExistence type="inferred from homology"/>
<keyword evidence="11 18" id="KW-0547">Nucleotide-binding</keyword>
<keyword evidence="17" id="KW-0675">Receptor</keyword>
<dbReference type="GO" id="GO:0005886">
    <property type="term" value="C:plasma membrane"/>
    <property type="evidence" value="ECO:0007669"/>
    <property type="project" value="TreeGrafter"/>
</dbReference>
<dbReference type="SUPFAM" id="SSF57302">
    <property type="entry name" value="Snake toxin-like"/>
    <property type="match status" value="1"/>
</dbReference>
<dbReference type="GO" id="GO:0071363">
    <property type="term" value="P:cellular response to growth factor stimulus"/>
    <property type="evidence" value="ECO:0007669"/>
    <property type="project" value="TreeGrafter"/>
</dbReference>
<evidence type="ECO:0000256" key="9">
    <source>
        <dbReference type="ARBA" id="ARBA00022723"/>
    </source>
</evidence>
<comment type="similarity">
    <text evidence="4">Belongs to the protein kinase superfamily. TKL Ser/Thr protein kinase family. TGFB receptor subfamily.</text>
</comment>
<evidence type="ECO:0000256" key="21">
    <source>
        <dbReference type="SAM" id="SignalP"/>
    </source>
</evidence>
<dbReference type="Pfam" id="PF07714">
    <property type="entry name" value="PK_Tyr_Ser-Thr"/>
    <property type="match status" value="1"/>
</dbReference>
<evidence type="ECO:0000313" key="25">
    <source>
        <dbReference type="Proteomes" id="UP000828390"/>
    </source>
</evidence>
<dbReference type="InterPro" id="IPR000719">
    <property type="entry name" value="Prot_kinase_dom"/>
</dbReference>
<evidence type="ECO:0000256" key="1">
    <source>
        <dbReference type="ARBA" id="ARBA00001936"/>
    </source>
</evidence>
<dbReference type="PROSITE" id="PS00107">
    <property type="entry name" value="PROTEIN_KINASE_ATP"/>
    <property type="match status" value="1"/>
</dbReference>
<keyword evidence="8 20" id="KW-0812">Transmembrane</keyword>
<keyword evidence="9" id="KW-0479">Metal-binding</keyword>
<dbReference type="InterPro" id="IPR000472">
    <property type="entry name" value="Activin_recp"/>
</dbReference>
<accession>A0A9D4HTP9</accession>
<dbReference type="PANTHER" id="PTHR23255">
    <property type="entry name" value="TRANSFORMING GROWTH FACTOR-BETA RECEPTOR TYPE I AND II"/>
    <property type="match status" value="1"/>
</dbReference>
<dbReference type="Proteomes" id="UP000828390">
    <property type="component" value="Unassembled WGS sequence"/>
</dbReference>
<evidence type="ECO:0000256" key="11">
    <source>
        <dbReference type="ARBA" id="ARBA00022741"/>
    </source>
</evidence>
<dbReference type="GO" id="GO:0046872">
    <property type="term" value="F:metal ion binding"/>
    <property type="evidence" value="ECO:0007669"/>
    <property type="project" value="UniProtKB-KW"/>
</dbReference>
<evidence type="ECO:0000256" key="15">
    <source>
        <dbReference type="ARBA" id="ARBA00022989"/>
    </source>
</evidence>
<evidence type="ECO:0000256" key="18">
    <source>
        <dbReference type="PROSITE-ProRule" id="PRU10141"/>
    </source>
</evidence>
<feature type="domain" description="Protein kinase" evidence="22">
    <location>
        <begin position="189"/>
        <end position="483"/>
    </location>
</feature>
<dbReference type="InterPro" id="IPR001245">
    <property type="entry name" value="Ser-Thr/Tyr_kinase_cat_dom"/>
</dbReference>
<dbReference type="Gene3D" id="2.10.60.10">
    <property type="entry name" value="CD59"/>
    <property type="match status" value="1"/>
</dbReference>
<dbReference type="InterPro" id="IPR045860">
    <property type="entry name" value="Snake_toxin-like_sf"/>
</dbReference>
<evidence type="ECO:0000256" key="13">
    <source>
        <dbReference type="ARBA" id="ARBA00022840"/>
    </source>
</evidence>
<dbReference type="AlphaFoldDB" id="A0A9D4HTP9"/>
<dbReference type="FunFam" id="2.10.60.10:FF:000021">
    <property type="entry name" value="Receptor protein serine/threonine kinase"/>
    <property type="match status" value="1"/>
</dbReference>
<dbReference type="PROSITE" id="PS00108">
    <property type="entry name" value="PROTEIN_KINASE_ST"/>
    <property type="match status" value="1"/>
</dbReference>
<dbReference type="Gene3D" id="1.10.510.10">
    <property type="entry name" value="Transferase(Phosphotransferase) domain 1"/>
    <property type="match status" value="1"/>
</dbReference>
<organism evidence="24 25">
    <name type="scientific">Dreissena polymorpha</name>
    <name type="common">Zebra mussel</name>
    <name type="synonym">Mytilus polymorpha</name>
    <dbReference type="NCBI Taxonomy" id="45954"/>
    <lineage>
        <taxon>Eukaryota</taxon>
        <taxon>Metazoa</taxon>
        <taxon>Spiralia</taxon>
        <taxon>Lophotrochozoa</taxon>
        <taxon>Mollusca</taxon>
        <taxon>Bivalvia</taxon>
        <taxon>Autobranchia</taxon>
        <taxon>Heteroconchia</taxon>
        <taxon>Euheterodonta</taxon>
        <taxon>Imparidentia</taxon>
        <taxon>Neoheterodontei</taxon>
        <taxon>Myida</taxon>
        <taxon>Dreissenoidea</taxon>
        <taxon>Dreissenidae</taxon>
        <taxon>Dreissena</taxon>
    </lineage>
</organism>
<keyword evidence="16 20" id="KW-0472">Membrane</keyword>
<dbReference type="FunFam" id="1.10.510.10:FF:000018">
    <property type="entry name" value="Receptor protein serine/threonine kinase"/>
    <property type="match status" value="1"/>
</dbReference>
<dbReference type="InterPro" id="IPR003605">
    <property type="entry name" value="GS_dom"/>
</dbReference>
<evidence type="ECO:0000256" key="4">
    <source>
        <dbReference type="ARBA" id="ARBA00009605"/>
    </source>
</evidence>
<feature type="domain" description="GS" evidence="23">
    <location>
        <begin position="161"/>
        <end position="188"/>
    </location>
</feature>
<dbReference type="Pfam" id="PF08515">
    <property type="entry name" value="TGF_beta_GS"/>
    <property type="match status" value="1"/>
</dbReference>
<dbReference type="InterPro" id="IPR017441">
    <property type="entry name" value="Protein_kinase_ATP_BS"/>
</dbReference>
<dbReference type="Gene3D" id="3.30.200.20">
    <property type="entry name" value="Phosphorylase Kinase, domain 1"/>
    <property type="match status" value="1"/>
</dbReference>
<evidence type="ECO:0000259" key="22">
    <source>
        <dbReference type="PROSITE" id="PS50011"/>
    </source>
</evidence>
<comment type="cofactor">
    <cofactor evidence="1">
        <name>Mn(2+)</name>
        <dbReference type="ChEBI" id="CHEBI:29035"/>
    </cofactor>
</comment>
<dbReference type="EC" id="2.7.11.30" evidence="5"/>
<evidence type="ECO:0000256" key="6">
    <source>
        <dbReference type="ARBA" id="ARBA00022527"/>
    </source>
</evidence>
<evidence type="ECO:0000256" key="7">
    <source>
        <dbReference type="ARBA" id="ARBA00022679"/>
    </source>
</evidence>
<dbReference type="SUPFAM" id="SSF56112">
    <property type="entry name" value="Protein kinase-like (PK-like)"/>
    <property type="match status" value="1"/>
</dbReference>
<feature type="signal peptide" evidence="21">
    <location>
        <begin position="1"/>
        <end position="19"/>
    </location>
</feature>
<dbReference type="Pfam" id="PF01064">
    <property type="entry name" value="Activin_recp"/>
    <property type="match status" value="1"/>
</dbReference>
<evidence type="ECO:0000256" key="2">
    <source>
        <dbReference type="ARBA" id="ARBA00001946"/>
    </source>
</evidence>
<keyword evidence="7" id="KW-0808">Transferase</keyword>
<protein>
    <recommendedName>
        <fullName evidence="5">receptor protein serine/threonine kinase</fullName>
        <ecNumber evidence="5">2.7.11.30</ecNumber>
    </recommendedName>
</protein>
<dbReference type="PROSITE" id="PS51256">
    <property type="entry name" value="GS"/>
    <property type="match status" value="1"/>
</dbReference>
<dbReference type="GO" id="GO:0004675">
    <property type="term" value="F:transmembrane receptor protein serine/threonine kinase activity"/>
    <property type="evidence" value="ECO:0007669"/>
    <property type="project" value="UniProtKB-EC"/>
</dbReference>
<evidence type="ECO:0000256" key="20">
    <source>
        <dbReference type="SAM" id="Phobius"/>
    </source>
</evidence>
<evidence type="ECO:0000259" key="23">
    <source>
        <dbReference type="PROSITE" id="PS51256"/>
    </source>
</evidence>
<comment type="subcellular location">
    <subcellularLocation>
        <location evidence="3">Membrane</location>
        <topology evidence="3">Single-pass type I membrane protein</topology>
    </subcellularLocation>
</comment>
<keyword evidence="25" id="KW-1185">Reference proteome</keyword>
<feature type="chain" id="PRO_5038758938" description="receptor protein serine/threonine kinase" evidence="21">
    <location>
        <begin position="20"/>
        <end position="497"/>
    </location>
</feature>
<keyword evidence="6 19" id="KW-0723">Serine/threonine-protein kinase</keyword>
<dbReference type="InterPro" id="IPR008271">
    <property type="entry name" value="Ser/Thr_kinase_AS"/>
</dbReference>
<comment type="caution">
    <text evidence="24">The sequence shown here is derived from an EMBL/GenBank/DDBJ whole genome shotgun (WGS) entry which is preliminary data.</text>
</comment>
<evidence type="ECO:0000256" key="8">
    <source>
        <dbReference type="ARBA" id="ARBA00022692"/>
    </source>
</evidence>
<evidence type="ECO:0000256" key="19">
    <source>
        <dbReference type="RuleBase" id="RU000304"/>
    </source>
</evidence>
<evidence type="ECO:0000256" key="3">
    <source>
        <dbReference type="ARBA" id="ARBA00004479"/>
    </source>
</evidence>
<dbReference type="GO" id="GO:0005524">
    <property type="term" value="F:ATP binding"/>
    <property type="evidence" value="ECO:0007669"/>
    <property type="project" value="UniProtKB-UniRule"/>
</dbReference>
<evidence type="ECO:0000256" key="14">
    <source>
        <dbReference type="ARBA" id="ARBA00022842"/>
    </source>
</evidence>
<reference evidence="24" key="2">
    <citation type="submission" date="2020-11" db="EMBL/GenBank/DDBJ databases">
        <authorList>
            <person name="McCartney M.A."/>
            <person name="Auch B."/>
            <person name="Kono T."/>
            <person name="Mallez S."/>
            <person name="Becker A."/>
            <person name="Gohl D.M."/>
            <person name="Silverstein K.A.T."/>
            <person name="Koren S."/>
            <person name="Bechman K.B."/>
            <person name="Herman A."/>
            <person name="Abrahante J.E."/>
            <person name="Garbe J."/>
        </authorList>
    </citation>
    <scope>NUCLEOTIDE SEQUENCE</scope>
    <source>
        <strain evidence="24">Duluth1</strain>
        <tissue evidence="24">Whole animal</tissue>
    </source>
</reference>
<feature type="transmembrane region" description="Helical" evidence="20">
    <location>
        <begin position="112"/>
        <end position="134"/>
    </location>
</feature>
<dbReference type="SMART" id="SM00467">
    <property type="entry name" value="GS"/>
    <property type="match status" value="1"/>
</dbReference>
<name>A0A9D4HTP9_DREPO</name>
<dbReference type="FunFam" id="3.30.200.20:FF:000055">
    <property type="entry name" value="Receptor protein serine/threonine kinase"/>
    <property type="match status" value="1"/>
</dbReference>
<keyword evidence="13 18" id="KW-0067">ATP-binding</keyword>
<dbReference type="InterPro" id="IPR000333">
    <property type="entry name" value="TGFB_receptor"/>
</dbReference>
<reference evidence="24" key="1">
    <citation type="journal article" date="2019" name="bioRxiv">
        <title>The Genome of the Zebra Mussel, Dreissena polymorpha: A Resource for Invasive Species Research.</title>
        <authorList>
            <person name="McCartney M.A."/>
            <person name="Auch B."/>
            <person name="Kono T."/>
            <person name="Mallez S."/>
            <person name="Zhang Y."/>
            <person name="Obille A."/>
            <person name="Becker A."/>
            <person name="Abrahante J.E."/>
            <person name="Garbe J."/>
            <person name="Badalamenti J.P."/>
            <person name="Herman A."/>
            <person name="Mangelson H."/>
            <person name="Liachko I."/>
            <person name="Sullivan S."/>
            <person name="Sone E.D."/>
            <person name="Koren S."/>
            <person name="Silverstein K.A.T."/>
            <person name="Beckman K.B."/>
            <person name="Gohl D.M."/>
        </authorList>
    </citation>
    <scope>NUCLEOTIDE SEQUENCE</scope>
    <source>
        <strain evidence="24">Duluth1</strain>
        <tissue evidence="24">Whole animal</tissue>
    </source>
</reference>
<keyword evidence="14" id="KW-0460">Magnesium</keyword>
<evidence type="ECO:0000256" key="5">
    <source>
        <dbReference type="ARBA" id="ARBA00012401"/>
    </source>
</evidence>
<gene>
    <name evidence="24" type="ORF">DPMN_041185</name>
</gene>
<evidence type="ECO:0000256" key="12">
    <source>
        <dbReference type="ARBA" id="ARBA00022777"/>
    </source>
</evidence>
<dbReference type="PROSITE" id="PS50011">
    <property type="entry name" value="PROTEIN_KINASE_DOM"/>
    <property type="match status" value="1"/>
</dbReference>
<dbReference type="PANTHER" id="PTHR23255:SF68">
    <property type="entry name" value="RECEPTOR PROTEIN SERINE_THREONINE KINASE"/>
    <property type="match status" value="1"/>
</dbReference>
<dbReference type="SMART" id="SM00220">
    <property type="entry name" value="S_TKc"/>
    <property type="match status" value="1"/>
</dbReference>
<keyword evidence="15 20" id="KW-1133">Transmembrane helix</keyword>
<dbReference type="CDD" id="cd23532">
    <property type="entry name" value="TFP_LU_ECD_BMPR1"/>
    <property type="match status" value="1"/>
</dbReference>
<dbReference type="InterPro" id="IPR011009">
    <property type="entry name" value="Kinase-like_dom_sf"/>
</dbReference>
<keyword evidence="12" id="KW-0418">Kinase</keyword>
<evidence type="ECO:0000313" key="24">
    <source>
        <dbReference type="EMBL" id="KAH3734740.1"/>
    </source>
</evidence>
<feature type="binding site" evidence="18">
    <location>
        <position position="216"/>
    </location>
    <ligand>
        <name>ATP</name>
        <dbReference type="ChEBI" id="CHEBI:30616"/>
    </ligand>
</feature>
<evidence type="ECO:0000256" key="10">
    <source>
        <dbReference type="ARBA" id="ARBA00022729"/>
    </source>
</evidence>
<dbReference type="EMBL" id="JAIWYP010000011">
    <property type="protein sequence ID" value="KAH3734740.1"/>
    <property type="molecule type" value="Genomic_DNA"/>
</dbReference>
<dbReference type="GO" id="GO:0043235">
    <property type="term" value="C:receptor complex"/>
    <property type="evidence" value="ECO:0007669"/>
    <property type="project" value="TreeGrafter"/>
</dbReference>
<evidence type="ECO:0000256" key="17">
    <source>
        <dbReference type="ARBA" id="ARBA00023170"/>
    </source>
</evidence>
<keyword evidence="10 21" id="KW-0732">Signal</keyword>
<comment type="cofactor">
    <cofactor evidence="2">
        <name>Mg(2+)</name>
        <dbReference type="ChEBI" id="CHEBI:18420"/>
    </cofactor>
</comment>